<evidence type="ECO:0000313" key="13">
    <source>
        <dbReference type="Proteomes" id="UP000486351"/>
    </source>
</evidence>
<evidence type="ECO:0000256" key="1">
    <source>
        <dbReference type="SAM" id="MobiDB-lite"/>
    </source>
</evidence>
<evidence type="ECO:0000313" key="9">
    <source>
        <dbReference type="Proteomes" id="UP000433483"/>
    </source>
</evidence>
<evidence type="ECO:0000313" key="12">
    <source>
        <dbReference type="Proteomes" id="UP000476176"/>
    </source>
</evidence>
<dbReference type="Proteomes" id="UP000460718">
    <property type="component" value="Unassembled WGS sequence"/>
</dbReference>
<evidence type="ECO:0000313" key="11">
    <source>
        <dbReference type="Proteomes" id="UP000460718"/>
    </source>
</evidence>
<dbReference type="AlphaFoldDB" id="A0A6A3GL80"/>
<feature type="region of interest" description="Disordered" evidence="1">
    <location>
        <begin position="16"/>
        <end position="38"/>
    </location>
</feature>
<reference evidence="11 12" key="1">
    <citation type="submission" date="2018-09" db="EMBL/GenBank/DDBJ databases">
        <title>Genomic investigation of the strawberry pathogen Phytophthora fragariae indicates pathogenicity is determined by transcriptional variation in three key races.</title>
        <authorList>
            <person name="Adams T.M."/>
            <person name="Armitage A.D."/>
            <person name="Sobczyk M.K."/>
            <person name="Bates H.J."/>
            <person name="Dunwell J.M."/>
            <person name="Nellist C.F."/>
            <person name="Harrison R.J."/>
        </authorList>
    </citation>
    <scope>NUCLEOTIDE SEQUENCE [LARGE SCALE GENOMIC DNA]</scope>
    <source>
        <strain evidence="7 12">BC-23</strain>
        <strain evidence="6 9">NOV-27</strain>
        <strain evidence="5 10">NOV-71</strain>
        <strain evidence="8 13">NOV-77</strain>
        <strain evidence="4 14">ONT-3</strain>
        <strain evidence="3 11">SCRP245</strain>
    </source>
</reference>
<evidence type="ECO:0000313" key="14">
    <source>
        <dbReference type="Proteomes" id="UP000488956"/>
    </source>
</evidence>
<evidence type="ECO:0000313" key="7">
    <source>
        <dbReference type="EMBL" id="KAE9213017.1"/>
    </source>
</evidence>
<evidence type="ECO:0008006" key="15">
    <source>
        <dbReference type="Google" id="ProtNLM"/>
    </source>
</evidence>
<evidence type="ECO:0000313" key="6">
    <source>
        <dbReference type="EMBL" id="KAE9197739.1"/>
    </source>
</evidence>
<gene>
    <name evidence="7" type="ORF">PF004_g15471</name>
    <name evidence="6" type="ORF">PF005_g16399</name>
    <name evidence="5" type="ORF">PF007_g16413</name>
    <name evidence="8" type="ORF">PF008_g31485</name>
    <name evidence="4" type="ORF">PF010_g31720</name>
    <name evidence="3" type="ORF">PF011_g31224</name>
</gene>
<accession>A0A6A3GL80</accession>
<organism evidence="3 11">
    <name type="scientific">Phytophthora fragariae</name>
    <dbReference type="NCBI Taxonomy" id="53985"/>
    <lineage>
        <taxon>Eukaryota</taxon>
        <taxon>Sar</taxon>
        <taxon>Stramenopiles</taxon>
        <taxon>Oomycota</taxon>
        <taxon>Peronosporomycetes</taxon>
        <taxon>Peronosporales</taxon>
        <taxon>Peronosporaceae</taxon>
        <taxon>Phytophthora</taxon>
    </lineage>
</organism>
<feature type="compositionally biased region" description="Basic residues" evidence="1">
    <location>
        <begin position="24"/>
        <end position="34"/>
    </location>
</feature>
<feature type="chain" id="PRO_5036164139" description="Secreted protein" evidence="2">
    <location>
        <begin position="16"/>
        <end position="54"/>
    </location>
</feature>
<dbReference type="Proteomes" id="UP000488956">
    <property type="component" value="Unassembled WGS sequence"/>
</dbReference>
<evidence type="ECO:0000313" key="3">
    <source>
        <dbReference type="EMBL" id="KAE8957197.1"/>
    </source>
</evidence>
<evidence type="ECO:0000313" key="4">
    <source>
        <dbReference type="EMBL" id="KAE9056561.1"/>
    </source>
</evidence>
<sequence length="54" mass="6023">MVCLLLLRSLVGGSAMTKGEPHRQNRQTHRHMRVKSTDGTPSGFCFITSPQLLK</sequence>
<dbReference type="Proteomes" id="UP000441208">
    <property type="component" value="Unassembled WGS sequence"/>
</dbReference>
<feature type="signal peptide" evidence="2">
    <location>
        <begin position="1"/>
        <end position="15"/>
    </location>
</feature>
<dbReference type="Proteomes" id="UP000433483">
    <property type="component" value="Unassembled WGS sequence"/>
</dbReference>
<keyword evidence="2" id="KW-0732">Signal</keyword>
<dbReference type="EMBL" id="QXGC01001039">
    <property type="protein sequence ID" value="KAE9213017.1"/>
    <property type="molecule type" value="Genomic_DNA"/>
</dbReference>
<dbReference type="Proteomes" id="UP000486351">
    <property type="component" value="Unassembled WGS sequence"/>
</dbReference>
<dbReference type="EMBL" id="QXFY01007088">
    <property type="protein sequence ID" value="KAE9266934.1"/>
    <property type="molecule type" value="Genomic_DNA"/>
</dbReference>
<dbReference type="EMBL" id="QXFW01007386">
    <property type="protein sequence ID" value="KAE8957197.1"/>
    <property type="molecule type" value="Genomic_DNA"/>
</dbReference>
<protein>
    <recommendedName>
        <fullName evidence="15">Secreted protein</fullName>
    </recommendedName>
</protein>
<proteinExistence type="predicted"/>
<keyword evidence="9" id="KW-1185">Reference proteome</keyword>
<evidence type="ECO:0000313" key="5">
    <source>
        <dbReference type="EMBL" id="KAE9098028.1"/>
    </source>
</evidence>
<dbReference type="EMBL" id="QXFX01007682">
    <property type="protein sequence ID" value="KAE9056561.1"/>
    <property type="molecule type" value="Genomic_DNA"/>
</dbReference>
<evidence type="ECO:0000313" key="8">
    <source>
        <dbReference type="EMBL" id="KAE9266934.1"/>
    </source>
</evidence>
<dbReference type="EMBL" id="QXGB01001070">
    <property type="protein sequence ID" value="KAE9197739.1"/>
    <property type="molecule type" value="Genomic_DNA"/>
</dbReference>
<name>A0A6A3GL80_9STRA</name>
<dbReference type="Proteomes" id="UP000476176">
    <property type="component" value="Unassembled WGS sequence"/>
</dbReference>
<comment type="caution">
    <text evidence="3">The sequence shown here is derived from an EMBL/GenBank/DDBJ whole genome shotgun (WGS) entry which is preliminary data.</text>
</comment>
<dbReference type="EMBL" id="QXFZ01001055">
    <property type="protein sequence ID" value="KAE9098028.1"/>
    <property type="molecule type" value="Genomic_DNA"/>
</dbReference>
<evidence type="ECO:0000313" key="10">
    <source>
        <dbReference type="Proteomes" id="UP000441208"/>
    </source>
</evidence>
<evidence type="ECO:0000256" key="2">
    <source>
        <dbReference type="SAM" id="SignalP"/>
    </source>
</evidence>